<dbReference type="Gene3D" id="3.60.21.10">
    <property type="match status" value="1"/>
</dbReference>
<dbReference type="RefSeq" id="WP_346822407.1">
    <property type="nucleotide sequence ID" value="NZ_JBDKWZ010000009.1"/>
</dbReference>
<name>A0AAW9SAY0_9BACT</name>
<evidence type="ECO:0000313" key="2">
    <source>
        <dbReference type="EMBL" id="MEN7549628.1"/>
    </source>
</evidence>
<dbReference type="Proteomes" id="UP001403385">
    <property type="component" value="Unassembled WGS sequence"/>
</dbReference>
<protein>
    <submittedName>
        <fullName evidence="2">Metallophosphoesterase</fullName>
    </submittedName>
</protein>
<dbReference type="SUPFAM" id="SSF56300">
    <property type="entry name" value="Metallo-dependent phosphatases"/>
    <property type="match status" value="1"/>
</dbReference>
<evidence type="ECO:0000313" key="3">
    <source>
        <dbReference type="Proteomes" id="UP001403385"/>
    </source>
</evidence>
<dbReference type="EMBL" id="JBDKWZ010000009">
    <property type="protein sequence ID" value="MEN7549628.1"/>
    <property type="molecule type" value="Genomic_DNA"/>
</dbReference>
<dbReference type="PRINTS" id="PR00114">
    <property type="entry name" value="STPHPHTASE"/>
</dbReference>
<dbReference type="Pfam" id="PF00149">
    <property type="entry name" value="Metallophos"/>
    <property type="match status" value="1"/>
</dbReference>
<evidence type="ECO:0000259" key="1">
    <source>
        <dbReference type="Pfam" id="PF00149"/>
    </source>
</evidence>
<sequence>MYLTLVGDVHGCYHTLLTLLERIPRENNQIILMGDLINKGPYSYEVFKWVRKEGVEFILGNHEYLCMLRNQERYQKLWRKQGGQATLASIDRHYAFKNGKHVQVILAQMAYFFATQRKYHLIPTAYGKTFIVTHGGISKRLFRQQNYSLERCLNADVLTPNSYLFNKQKLLSLEGYIQVIGHQPKAYAPLKVRENYYLDSGCVYTQRPGMGYLSALMFNLQEEEPPRVFKQQNLDC</sequence>
<dbReference type="PANTHER" id="PTHR42850">
    <property type="entry name" value="METALLOPHOSPHOESTERASE"/>
    <property type="match status" value="1"/>
</dbReference>
<dbReference type="PANTHER" id="PTHR42850:SF4">
    <property type="entry name" value="ZINC-DEPENDENT ENDOPOLYPHOSPHATASE"/>
    <property type="match status" value="1"/>
</dbReference>
<dbReference type="InterPro" id="IPR050126">
    <property type="entry name" value="Ap4A_hydrolase"/>
</dbReference>
<organism evidence="2 3">
    <name type="scientific">Rapidithrix thailandica</name>
    <dbReference type="NCBI Taxonomy" id="413964"/>
    <lineage>
        <taxon>Bacteria</taxon>
        <taxon>Pseudomonadati</taxon>
        <taxon>Bacteroidota</taxon>
        <taxon>Cytophagia</taxon>
        <taxon>Cytophagales</taxon>
        <taxon>Flammeovirgaceae</taxon>
        <taxon>Rapidithrix</taxon>
    </lineage>
</organism>
<dbReference type="GO" id="GO:0005737">
    <property type="term" value="C:cytoplasm"/>
    <property type="evidence" value="ECO:0007669"/>
    <property type="project" value="TreeGrafter"/>
</dbReference>
<feature type="domain" description="Calcineurin-like phosphoesterase" evidence="1">
    <location>
        <begin position="3"/>
        <end position="192"/>
    </location>
</feature>
<gene>
    <name evidence="2" type="ORF">AAG747_17015</name>
</gene>
<keyword evidence="3" id="KW-1185">Reference proteome</keyword>
<dbReference type="AlphaFoldDB" id="A0AAW9SAY0"/>
<dbReference type="InterPro" id="IPR029052">
    <property type="entry name" value="Metallo-depent_PP-like"/>
</dbReference>
<comment type="caution">
    <text evidence="2">The sequence shown here is derived from an EMBL/GenBank/DDBJ whole genome shotgun (WGS) entry which is preliminary data.</text>
</comment>
<dbReference type="GO" id="GO:0016791">
    <property type="term" value="F:phosphatase activity"/>
    <property type="evidence" value="ECO:0007669"/>
    <property type="project" value="TreeGrafter"/>
</dbReference>
<dbReference type="InterPro" id="IPR006186">
    <property type="entry name" value="Ser/Thr-sp_prot-phosphatase"/>
</dbReference>
<dbReference type="InterPro" id="IPR004843">
    <property type="entry name" value="Calcineurin-like_PHP"/>
</dbReference>
<proteinExistence type="predicted"/>
<accession>A0AAW9SAY0</accession>
<reference evidence="2 3" key="1">
    <citation type="submission" date="2024-04" db="EMBL/GenBank/DDBJ databases">
        <title>Novel genus in family Flammeovirgaceae.</title>
        <authorList>
            <person name="Nguyen T.H."/>
            <person name="Vuong T.Q."/>
            <person name="Le H."/>
            <person name="Kim S.-G."/>
        </authorList>
    </citation>
    <scope>NUCLEOTIDE SEQUENCE [LARGE SCALE GENOMIC DNA]</scope>
    <source>
        <strain evidence="2 3">JCM 23209</strain>
    </source>
</reference>